<dbReference type="PANTHER" id="PTHR19446">
    <property type="entry name" value="REVERSE TRANSCRIPTASES"/>
    <property type="match status" value="1"/>
</dbReference>
<dbReference type="SUPFAM" id="SSF56219">
    <property type="entry name" value="DNase I-like"/>
    <property type="match status" value="1"/>
</dbReference>
<comment type="caution">
    <text evidence="1">The sequence shown here is derived from an EMBL/GenBank/DDBJ whole genome shotgun (WGS) entry which is preliminary data.</text>
</comment>
<evidence type="ECO:0000313" key="2">
    <source>
        <dbReference type="Proteomes" id="UP001209878"/>
    </source>
</evidence>
<protein>
    <recommendedName>
        <fullName evidence="3">Reverse transcriptase domain-containing protein</fullName>
    </recommendedName>
</protein>
<dbReference type="Proteomes" id="UP001209878">
    <property type="component" value="Unassembled WGS sequence"/>
</dbReference>
<sequence>MELAKYNIDIAALCETWFSESGSLNDLEYSFFWIGKPEGERREAGVAFAIKKDIFTKLTEMPQPLTSVLSGIPRTDKLLMIGNFNARIGRENDKWPLVMGKRGIGKCNSNGELPLALCSEFELIVANTMFKQKDEQYDKKHNRQGTSKPTKLNTAKLSITSHRESFEQEMDSAVAQWEDKEHSTPDEEWAALQQVKLINVPDDIDHEAQDISQRITKTILDEIPTIAETAKAIAGLKDGKAPGGDGIPAEVCKHGRDNLFSRLHQLIINAWDVGFVPQSWKDASIVTEQTVGLIEESLSFHRRQDFRQDPHQIIYPHTPEVVPETPYGFTGYRSAVDIIFRLRQLQDKCIEQDRPLYMVSLDFSKAFDTVGRTGLWQLLRKKRSSQY</sequence>
<gene>
    <name evidence="1" type="ORF">NP493_1627g01058</name>
</gene>
<name>A0AAD9JXJ0_RIDPI</name>
<dbReference type="InterPro" id="IPR036691">
    <property type="entry name" value="Endo/exonu/phosph_ase_sf"/>
</dbReference>
<evidence type="ECO:0008006" key="3">
    <source>
        <dbReference type="Google" id="ProtNLM"/>
    </source>
</evidence>
<dbReference type="AlphaFoldDB" id="A0AAD9JXJ0"/>
<dbReference type="EMBL" id="JAODUO010001627">
    <property type="protein sequence ID" value="KAK2160716.1"/>
    <property type="molecule type" value="Genomic_DNA"/>
</dbReference>
<organism evidence="1 2">
    <name type="scientific">Ridgeia piscesae</name>
    <name type="common">Tubeworm</name>
    <dbReference type="NCBI Taxonomy" id="27915"/>
    <lineage>
        <taxon>Eukaryota</taxon>
        <taxon>Metazoa</taxon>
        <taxon>Spiralia</taxon>
        <taxon>Lophotrochozoa</taxon>
        <taxon>Annelida</taxon>
        <taxon>Polychaeta</taxon>
        <taxon>Sedentaria</taxon>
        <taxon>Canalipalpata</taxon>
        <taxon>Sabellida</taxon>
        <taxon>Siboglinidae</taxon>
        <taxon>Ridgeia</taxon>
    </lineage>
</organism>
<accession>A0AAD9JXJ0</accession>
<reference evidence="1" key="1">
    <citation type="journal article" date="2023" name="Mol. Biol. Evol.">
        <title>Third-Generation Sequencing Reveals the Adaptive Role of the Epigenome in Three Deep-Sea Polychaetes.</title>
        <authorList>
            <person name="Perez M."/>
            <person name="Aroh O."/>
            <person name="Sun Y."/>
            <person name="Lan Y."/>
            <person name="Juniper S.K."/>
            <person name="Young C.R."/>
            <person name="Angers B."/>
            <person name="Qian P.Y."/>
        </authorList>
    </citation>
    <scope>NUCLEOTIDE SEQUENCE</scope>
    <source>
        <strain evidence="1">R07B-5</strain>
    </source>
</reference>
<keyword evidence="2" id="KW-1185">Reference proteome</keyword>
<evidence type="ECO:0000313" key="1">
    <source>
        <dbReference type="EMBL" id="KAK2160716.1"/>
    </source>
</evidence>
<proteinExistence type="predicted"/>